<organism evidence="1 2">
    <name type="scientific">Ixodes persulcatus</name>
    <name type="common">Taiga tick</name>
    <dbReference type="NCBI Taxonomy" id="34615"/>
    <lineage>
        <taxon>Eukaryota</taxon>
        <taxon>Metazoa</taxon>
        <taxon>Ecdysozoa</taxon>
        <taxon>Arthropoda</taxon>
        <taxon>Chelicerata</taxon>
        <taxon>Arachnida</taxon>
        <taxon>Acari</taxon>
        <taxon>Parasitiformes</taxon>
        <taxon>Ixodida</taxon>
        <taxon>Ixodoidea</taxon>
        <taxon>Ixodidae</taxon>
        <taxon>Ixodinae</taxon>
        <taxon>Ixodes</taxon>
    </lineage>
</organism>
<feature type="non-terminal residue" evidence="1">
    <location>
        <position position="277"/>
    </location>
</feature>
<sequence length="277" mass="32024">PFFLNREKAPKREYFTADGYHIHRILGVRKMSKLIKVHVKKKLGAQWIGVRHCLELPQIYSCSHCTLVQPLQDKRPQAVVVPELHPPPITMPASHRLPANDTILAVPDLPNRMTGEEGLEEVPAVGSWYICRTVAAYSPSVFLDLNSVRMALRFFFFVLLKYCSHAAAKAVSRVMLTVLALLTYLTTQRFINAQQFQLRLRRPLEQWLTGWRGPKRRRWRICSTWVGIPEEENKLLLDKYNQSDRYDYEQMQPIQAAAPEVQTTLLDFSGRSAQKIR</sequence>
<reference evidence="1 2" key="1">
    <citation type="journal article" date="2020" name="Cell">
        <title>Large-Scale Comparative Analyses of Tick Genomes Elucidate Their Genetic Diversity and Vector Capacities.</title>
        <authorList>
            <consortium name="Tick Genome and Microbiome Consortium (TIGMIC)"/>
            <person name="Jia N."/>
            <person name="Wang J."/>
            <person name="Shi W."/>
            <person name="Du L."/>
            <person name="Sun Y."/>
            <person name="Zhan W."/>
            <person name="Jiang J.F."/>
            <person name="Wang Q."/>
            <person name="Zhang B."/>
            <person name="Ji P."/>
            <person name="Bell-Sakyi L."/>
            <person name="Cui X.M."/>
            <person name="Yuan T.T."/>
            <person name="Jiang B.G."/>
            <person name="Yang W.F."/>
            <person name="Lam T.T."/>
            <person name="Chang Q.C."/>
            <person name="Ding S.J."/>
            <person name="Wang X.J."/>
            <person name="Zhu J.G."/>
            <person name="Ruan X.D."/>
            <person name="Zhao L."/>
            <person name="Wei J.T."/>
            <person name="Ye R.Z."/>
            <person name="Que T.C."/>
            <person name="Du C.H."/>
            <person name="Zhou Y.H."/>
            <person name="Cheng J.X."/>
            <person name="Dai P.F."/>
            <person name="Guo W.B."/>
            <person name="Han X.H."/>
            <person name="Huang E.J."/>
            <person name="Li L.F."/>
            <person name="Wei W."/>
            <person name="Gao Y.C."/>
            <person name="Liu J.Z."/>
            <person name="Shao H.Z."/>
            <person name="Wang X."/>
            <person name="Wang C.C."/>
            <person name="Yang T.C."/>
            <person name="Huo Q.B."/>
            <person name="Li W."/>
            <person name="Chen H.Y."/>
            <person name="Chen S.E."/>
            <person name="Zhou L.G."/>
            <person name="Ni X.B."/>
            <person name="Tian J.H."/>
            <person name="Sheng Y."/>
            <person name="Liu T."/>
            <person name="Pan Y.S."/>
            <person name="Xia L.Y."/>
            <person name="Li J."/>
            <person name="Zhao F."/>
            <person name="Cao W.C."/>
        </authorList>
    </citation>
    <scope>NUCLEOTIDE SEQUENCE [LARGE SCALE GENOMIC DNA]</scope>
    <source>
        <strain evidence="1">Iper-2018</strain>
    </source>
</reference>
<comment type="caution">
    <text evidence="1">The sequence shown here is derived from an EMBL/GenBank/DDBJ whole genome shotgun (WGS) entry which is preliminary data.</text>
</comment>
<proteinExistence type="predicted"/>
<feature type="non-terminal residue" evidence="1">
    <location>
        <position position="1"/>
    </location>
</feature>
<evidence type="ECO:0000313" key="1">
    <source>
        <dbReference type="EMBL" id="KAG0427347.1"/>
    </source>
</evidence>
<keyword evidence="2" id="KW-1185">Reference proteome</keyword>
<protein>
    <submittedName>
        <fullName evidence="1">Uncharacterized protein</fullName>
    </submittedName>
</protein>
<name>A0AC60Q3E9_IXOPE</name>
<evidence type="ECO:0000313" key="2">
    <source>
        <dbReference type="Proteomes" id="UP000805193"/>
    </source>
</evidence>
<dbReference type="Proteomes" id="UP000805193">
    <property type="component" value="Unassembled WGS sequence"/>
</dbReference>
<accession>A0AC60Q3E9</accession>
<dbReference type="EMBL" id="JABSTQ010009636">
    <property type="protein sequence ID" value="KAG0427347.1"/>
    <property type="molecule type" value="Genomic_DNA"/>
</dbReference>
<gene>
    <name evidence="1" type="ORF">HPB47_025599</name>
</gene>